<dbReference type="Gene3D" id="3.40.720.10">
    <property type="entry name" value="Alkaline Phosphatase, subunit A"/>
    <property type="match status" value="1"/>
</dbReference>
<dbReference type="GO" id="GO:0004553">
    <property type="term" value="F:hydrolase activity, hydrolyzing O-glycosyl compounds"/>
    <property type="evidence" value="ECO:0007669"/>
    <property type="project" value="UniProtKB-ARBA"/>
</dbReference>
<evidence type="ECO:0000313" key="3">
    <source>
        <dbReference type="Proteomes" id="UP000199072"/>
    </source>
</evidence>
<keyword evidence="2" id="KW-0430">Lectin</keyword>
<reference evidence="2 3" key="1">
    <citation type="submission" date="2016-10" db="EMBL/GenBank/DDBJ databases">
        <authorList>
            <person name="de Groot N.N."/>
        </authorList>
    </citation>
    <scope>NUCLEOTIDE SEQUENCE [LARGE SCALE GENOMIC DNA]</scope>
    <source>
        <strain evidence="2 3">47C3B</strain>
    </source>
</reference>
<organism evidence="2 3">
    <name type="scientific">Mucilaginibacter pineti</name>
    <dbReference type="NCBI Taxonomy" id="1391627"/>
    <lineage>
        <taxon>Bacteria</taxon>
        <taxon>Pseudomonadati</taxon>
        <taxon>Bacteroidota</taxon>
        <taxon>Sphingobacteriia</taxon>
        <taxon>Sphingobacteriales</taxon>
        <taxon>Sphingobacteriaceae</taxon>
        <taxon>Mucilaginibacter</taxon>
    </lineage>
</organism>
<dbReference type="OrthoDB" id="279982at2"/>
<dbReference type="InterPro" id="IPR032309">
    <property type="entry name" value="DUF4983"/>
</dbReference>
<dbReference type="Gene3D" id="2.60.120.200">
    <property type="match status" value="1"/>
</dbReference>
<dbReference type="PROSITE" id="PS51257">
    <property type="entry name" value="PROKAR_LIPOPROTEIN"/>
    <property type="match status" value="1"/>
</dbReference>
<proteinExistence type="predicted"/>
<dbReference type="AlphaFoldDB" id="A0A1G7F243"/>
<keyword evidence="3" id="KW-1185">Reference proteome</keyword>
<evidence type="ECO:0000259" key="1">
    <source>
        <dbReference type="Pfam" id="PF16356"/>
    </source>
</evidence>
<sequence>MSKIKKYRLLLSSIITTVIITSIVSCNKEFARKIPGDKNTDTATVTFGKRKVLYLIVDGARGTSVLSANTPNIDKLLPHSIYSWVALSDIDSTADVTNWANTLTGVKKEKHQVLTTDFSKSNLQTYPVIFKRIKEIQPNNKIVSFASSAVFKNNLTGGTDVSELYTTDAEVSAAVVNNLKTDTASFVVGEFNDVDKAGAASAYDNSKPQYKGAIEKFDTYVGDMMAALQARPTYKDEDWLVVISSSRGGKYTATDLDNTVFSKTQSNSFIIYYNQNYKQRIITKPFTGNRYLGRTVRLHDQDVRAEIDTADVFNLGGGDKDTTQTPFTIELKVKKTQDTYFWPSILGKRGEWSPGHPTVGWVIYLEDHYWYFEWRGTNDGDYHQCRGADLQKGRWEHLTVKGEVRAGHRFIRTYTDGVFNNELEITGSGSISNGNPLKLGFLNGHDHGVPDVYVSDIRFFKTAVPDNTIANYACETSIDESHPYYSFIAGYWPGTDGQGGFIRDAGPQARDFVLKGNYVWEDFNDLICSPPAESLAVLVPQTTDIPSQIINWFKIASKQSWALDGRVWTDQ</sequence>
<dbReference type="SUPFAM" id="SSF53649">
    <property type="entry name" value="Alkaline phosphatase-like"/>
    <property type="match status" value="1"/>
</dbReference>
<dbReference type="GO" id="GO:0005975">
    <property type="term" value="P:carbohydrate metabolic process"/>
    <property type="evidence" value="ECO:0007669"/>
    <property type="project" value="UniProtKB-ARBA"/>
</dbReference>
<dbReference type="InterPro" id="IPR013320">
    <property type="entry name" value="ConA-like_dom_sf"/>
</dbReference>
<dbReference type="STRING" id="1391627.SAMN05216464_108261"/>
<accession>A0A1G7F243</accession>
<dbReference type="EMBL" id="FNAI01000008">
    <property type="protein sequence ID" value="SDE69969.1"/>
    <property type="molecule type" value="Genomic_DNA"/>
</dbReference>
<dbReference type="GO" id="GO:0030246">
    <property type="term" value="F:carbohydrate binding"/>
    <property type="evidence" value="ECO:0007669"/>
    <property type="project" value="UniProtKB-KW"/>
</dbReference>
<dbReference type="Proteomes" id="UP000199072">
    <property type="component" value="Unassembled WGS sequence"/>
</dbReference>
<feature type="domain" description="DUF4983" evidence="1">
    <location>
        <begin position="480"/>
        <end position="568"/>
    </location>
</feature>
<name>A0A1G7F243_9SPHI</name>
<protein>
    <submittedName>
        <fullName evidence="2">Concanavalin A-like lectin/glucanases superfamily protein</fullName>
    </submittedName>
</protein>
<dbReference type="Pfam" id="PF16356">
    <property type="entry name" value="DUF4983"/>
    <property type="match status" value="1"/>
</dbReference>
<dbReference type="InterPro" id="IPR017850">
    <property type="entry name" value="Alkaline_phosphatase_core_sf"/>
</dbReference>
<gene>
    <name evidence="2" type="ORF">SAMN05216464_108261</name>
</gene>
<evidence type="ECO:0000313" key="2">
    <source>
        <dbReference type="EMBL" id="SDE69969.1"/>
    </source>
</evidence>
<dbReference type="SUPFAM" id="SSF49899">
    <property type="entry name" value="Concanavalin A-like lectins/glucanases"/>
    <property type="match status" value="1"/>
</dbReference>
<dbReference type="RefSeq" id="WP_091151221.1">
    <property type="nucleotide sequence ID" value="NZ_FNAI01000008.1"/>
</dbReference>
<dbReference type="Pfam" id="PF13385">
    <property type="entry name" value="Laminin_G_3"/>
    <property type="match status" value="1"/>
</dbReference>